<dbReference type="CDD" id="cd01948">
    <property type="entry name" value="EAL"/>
    <property type="match status" value="1"/>
</dbReference>
<dbReference type="InterPro" id="IPR035965">
    <property type="entry name" value="PAS-like_dom_sf"/>
</dbReference>
<dbReference type="InterPro" id="IPR052155">
    <property type="entry name" value="Biofilm_reg_signaling"/>
</dbReference>
<sequence>MASVHAVKNRWVSHSPESRFAMLGILFLLVLLCNSLPLTCGVPERLLLAGIPVLVIVRLYGGGWGTCAALMAPLFALASGRAAIPEFVWVAEATAVGFILKRGINSLTAAAILFWGLLAWPVLYLVYGVLMQYPSGDLVQIIGWTTINGLGNAILAAALLHLLQHRGLRCPVALSFLETEINAIAAAFMLPALVILVLNVQGPSDCWHPGTENQLANHCRTIQHRLDVLHADLSGKLSALMQPESVQNNLEMKIALLLKQEKRLLQISVWDDRGRMLVRHSAPGDTPIPAAFRPAFSPREVRQIVQREKPTLVTLPANGPRAALPGIVCPVERKNGMPGFILGIIDASSYTGILEATKKRGVEALILDGADRVLVGGGETWKSAETVGAALFDRSSPPGKLLLWDPAADNLSRLSLQPARPASISEDRRPPRLLLSVSVGRLHAHNQKRLLTSMGLLLLPGLVALGVAFRVQSRILHPLKKLASATSDLPEKIRDHIMPQWPAASISEILELTRHCQNTAQAFAECHTELEKQRRRNSETMDKLLAQHRWESFTSSRQLEKTTQQLAREKHQRHRIQELIDSIDMAESRYQLLIENSLVGIFVFQNHRYTYVNPRFAEIFGYDPEEITEPKQQPQFVHPDDQLLVTANYLKILGGSQAAHMRYEFVGLRKTGETLHVEALIGRGTSDGKPALIGSLLDITERKEAEKTIEHLAFHDPLTGLPNRLLFMDRVNQAIARAHRHHESFALMFLDLDRFKTLNDSLGHTAGDEALREVAKRLDGCLRETDTVSRFGGDEFNILLSQSCHDEEIELVAHKILKALAWPYDINGHEVFMTCSIGIAIYPKDGHEANNLIKNADTALYRAKDLGRNNFQFYSSSMNARALERIAMESSLRRMFERQELRVHYQPQVDLKDGHITGLEGLIRWEHPVGNMIAPSVFVPLAEETGLIVPMGEWILQAGCYQLRTWLDAGYPPMRLGINVSAHQLQKSDFAQLVIQILKECNLPPEYLNLEITETVIMHNMSRAFDTLRELRSVGITISIDDFGTGFSSLSYLKDLPADHLKIDRAFVQNLPFSSDESNIARHIIQMAHGLNLKVIAEGVENYDQLNFLREAGCDEIQGFLVSRPLPAENITEILSGCQPLTINNQQPGPNEI</sequence>
<evidence type="ECO:0000259" key="6">
    <source>
        <dbReference type="PROSITE" id="PS50883"/>
    </source>
</evidence>
<dbReference type="NCBIfam" id="TIGR00254">
    <property type="entry name" value="GGDEF"/>
    <property type="match status" value="1"/>
</dbReference>
<keyword evidence="3" id="KW-0812">Transmembrane</keyword>
<dbReference type="SMART" id="SM00091">
    <property type="entry name" value="PAS"/>
    <property type="match status" value="1"/>
</dbReference>
<evidence type="ECO:0000313" key="8">
    <source>
        <dbReference type="EMBL" id="APG24950.1"/>
    </source>
</evidence>
<dbReference type="InterPro" id="IPR000700">
    <property type="entry name" value="PAS-assoc_C"/>
</dbReference>
<dbReference type="STRING" id="29542.A6070_01860"/>
<feature type="domain" description="PAC" evidence="5">
    <location>
        <begin position="661"/>
        <end position="711"/>
    </location>
</feature>
<dbReference type="PROSITE" id="PS50887">
    <property type="entry name" value="GGDEF"/>
    <property type="match status" value="1"/>
</dbReference>
<keyword evidence="3" id="KW-1133">Transmembrane helix</keyword>
<keyword evidence="9" id="KW-1185">Reference proteome</keyword>
<feature type="transmembrane region" description="Helical" evidence="3">
    <location>
        <begin position="107"/>
        <end position="129"/>
    </location>
</feature>
<dbReference type="Gene3D" id="3.20.20.450">
    <property type="entry name" value="EAL domain"/>
    <property type="match status" value="1"/>
</dbReference>
<proteinExistence type="predicted"/>
<dbReference type="GO" id="GO:0071732">
    <property type="term" value="P:cellular response to nitric oxide"/>
    <property type="evidence" value="ECO:0007669"/>
    <property type="project" value="UniProtKB-ARBA"/>
</dbReference>
<dbReference type="NCBIfam" id="TIGR00229">
    <property type="entry name" value="sensory_box"/>
    <property type="match status" value="1"/>
</dbReference>
<dbReference type="PANTHER" id="PTHR44757">
    <property type="entry name" value="DIGUANYLATE CYCLASE DGCP"/>
    <property type="match status" value="1"/>
</dbReference>
<keyword evidence="3" id="KW-0472">Membrane</keyword>
<dbReference type="Gene3D" id="3.30.70.270">
    <property type="match status" value="1"/>
</dbReference>
<keyword evidence="2" id="KW-0175">Coiled coil</keyword>
<feature type="transmembrane region" description="Helical" evidence="3">
    <location>
        <begin position="20"/>
        <end position="39"/>
    </location>
</feature>
<feature type="transmembrane region" description="Helical" evidence="3">
    <location>
        <begin position="82"/>
        <end position="100"/>
    </location>
</feature>
<dbReference type="InterPro" id="IPR029787">
    <property type="entry name" value="Nucleotide_cyclase"/>
</dbReference>
<dbReference type="FunFam" id="3.30.70.270:FF:000001">
    <property type="entry name" value="Diguanylate cyclase domain protein"/>
    <property type="match status" value="1"/>
</dbReference>
<dbReference type="EMBL" id="CP015518">
    <property type="protein sequence ID" value="APG24950.1"/>
    <property type="molecule type" value="Genomic_DNA"/>
</dbReference>
<dbReference type="PROSITE" id="PS50883">
    <property type="entry name" value="EAL"/>
    <property type="match status" value="1"/>
</dbReference>
<gene>
    <name evidence="8" type="ORF">A7E75_07900</name>
</gene>
<dbReference type="Proteomes" id="UP000182264">
    <property type="component" value="Chromosome"/>
</dbReference>
<evidence type="ECO:0000259" key="5">
    <source>
        <dbReference type="PROSITE" id="PS50113"/>
    </source>
</evidence>
<dbReference type="SUPFAM" id="SSF55073">
    <property type="entry name" value="Nucleotide cyclase"/>
    <property type="match status" value="1"/>
</dbReference>
<dbReference type="GO" id="GO:0071111">
    <property type="term" value="F:cyclic-guanylate-specific phosphodiesterase activity"/>
    <property type="evidence" value="ECO:0007669"/>
    <property type="project" value="UniProtKB-EC"/>
</dbReference>
<dbReference type="InterPro" id="IPR043128">
    <property type="entry name" value="Rev_trsase/Diguanyl_cyclase"/>
</dbReference>
<dbReference type="KEGG" id="pace:A6070_01860"/>
<dbReference type="InterPro" id="IPR000160">
    <property type="entry name" value="GGDEF_dom"/>
</dbReference>
<feature type="transmembrane region" description="Helical" evidence="3">
    <location>
        <begin position="450"/>
        <end position="471"/>
    </location>
</feature>
<dbReference type="SMART" id="SM00052">
    <property type="entry name" value="EAL"/>
    <property type="match status" value="1"/>
</dbReference>
<evidence type="ECO:0008006" key="10">
    <source>
        <dbReference type="Google" id="ProtNLM"/>
    </source>
</evidence>
<dbReference type="AlphaFoldDB" id="A0A1L3GGF7"/>
<dbReference type="Pfam" id="PF00563">
    <property type="entry name" value="EAL"/>
    <property type="match status" value="1"/>
</dbReference>
<organism evidence="8 9">
    <name type="scientific">Syntrophotalea acetylenica</name>
    <name type="common">Pelobacter acetylenicus</name>
    <dbReference type="NCBI Taxonomy" id="29542"/>
    <lineage>
        <taxon>Bacteria</taxon>
        <taxon>Pseudomonadati</taxon>
        <taxon>Thermodesulfobacteriota</taxon>
        <taxon>Desulfuromonadia</taxon>
        <taxon>Desulfuromonadales</taxon>
        <taxon>Syntrophotaleaceae</taxon>
        <taxon>Syntrophotalea</taxon>
    </lineage>
</organism>
<feature type="coiled-coil region" evidence="2">
    <location>
        <begin position="527"/>
        <end position="596"/>
    </location>
</feature>
<accession>A0A1L3GGF7</accession>
<name>A0A1L3GGF7_SYNAC</name>
<dbReference type="InterPro" id="IPR000014">
    <property type="entry name" value="PAS"/>
</dbReference>
<dbReference type="CDD" id="cd01949">
    <property type="entry name" value="GGDEF"/>
    <property type="match status" value="1"/>
</dbReference>
<dbReference type="PROSITE" id="PS50113">
    <property type="entry name" value="PAC"/>
    <property type="match status" value="1"/>
</dbReference>
<dbReference type="InterPro" id="IPR013655">
    <property type="entry name" value="PAS_fold_3"/>
</dbReference>
<feature type="transmembrane region" description="Helical" evidence="3">
    <location>
        <begin position="46"/>
        <end position="76"/>
    </location>
</feature>
<feature type="transmembrane region" description="Helical" evidence="3">
    <location>
        <begin position="141"/>
        <end position="160"/>
    </location>
</feature>
<reference evidence="8 9" key="1">
    <citation type="journal article" date="2017" name="Genome Announc.">
        <title>Complete Genome Sequences of Two Acetylene-Fermenting Pelobacter acetylenicus Strains.</title>
        <authorList>
            <person name="Sutton J.M."/>
            <person name="Baesman S.M."/>
            <person name="Fierst J.L."/>
            <person name="Poret-Peterson A.T."/>
            <person name="Oremland R.S."/>
            <person name="Dunlap D.S."/>
            <person name="Akob D.M."/>
        </authorList>
    </citation>
    <scope>NUCLEOTIDE SEQUENCE [LARGE SCALE GENOMIC DNA]</scope>
    <source>
        <strain evidence="8 9">DSM 3247</strain>
    </source>
</reference>
<evidence type="ECO:0000256" key="2">
    <source>
        <dbReference type="SAM" id="Coils"/>
    </source>
</evidence>
<feature type="domain" description="GGDEF" evidence="7">
    <location>
        <begin position="743"/>
        <end position="876"/>
    </location>
</feature>
<dbReference type="PANTHER" id="PTHR44757:SF2">
    <property type="entry name" value="BIOFILM ARCHITECTURE MAINTENANCE PROTEIN MBAA"/>
    <property type="match status" value="1"/>
</dbReference>
<dbReference type="CDD" id="cd00130">
    <property type="entry name" value="PAS"/>
    <property type="match status" value="1"/>
</dbReference>
<dbReference type="InterPro" id="IPR035919">
    <property type="entry name" value="EAL_sf"/>
</dbReference>
<dbReference type="Pfam" id="PF08447">
    <property type="entry name" value="PAS_3"/>
    <property type="match status" value="1"/>
</dbReference>
<dbReference type="FunFam" id="3.20.20.450:FF:000001">
    <property type="entry name" value="Cyclic di-GMP phosphodiesterase yahA"/>
    <property type="match status" value="1"/>
</dbReference>
<protein>
    <recommendedName>
        <fullName evidence="10">Diguanylate cyclase/phosphodiesterase with PAS/PAC sensor(S)</fullName>
    </recommendedName>
</protein>
<dbReference type="InterPro" id="IPR001633">
    <property type="entry name" value="EAL_dom"/>
</dbReference>
<dbReference type="PROSITE" id="PS50112">
    <property type="entry name" value="PAS"/>
    <property type="match status" value="1"/>
</dbReference>
<evidence type="ECO:0000313" key="9">
    <source>
        <dbReference type="Proteomes" id="UP000182264"/>
    </source>
</evidence>
<feature type="domain" description="PAS" evidence="4">
    <location>
        <begin position="586"/>
        <end position="656"/>
    </location>
</feature>
<evidence type="ECO:0000259" key="4">
    <source>
        <dbReference type="PROSITE" id="PS50112"/>
    </source>
</evidence>
<evidence type="ECO:0000256" key="1">
    <source>
        <dbReference type="ARBA" id="ARBA00051114"/>
    </source>
</evidence>
<dbReference type="Pfam" id="PF00990">
    <property type="entry name" value="GGDEF"/>
    <property type="match status" value="1"/>
</dbReference>
<dbReference type="SMART" id="SM00267">
    <property type="entry name" value="GGDEF"/>
    <property type="match status" value="1"/>
</dbReference>
<dbReference type="Gene3D" id="3.30.450.20">
    <property type="entry name" value="PAS domain"/>
    <property type="match status" value="1"/>
</dbReference>
<evidence type="ECO:0000256" key="3">
    <source>
        <dbReference type="SAM" id="Phobius"/>
    </source>
</evidence>
<dbReference type="SUPFAM" id="SSF141868">
    <property type="entry name" value="EAL domain-like"/>
    <property type="match status" value="1"/>
</dbReference>
<comment type="catalytic activity">
    <reaction evidence="1">
        <text>3',3'-c-di-GMP + H2O = 5'-phosphoguanylyl(3'-&gt;5')guanosine + H(+)</text>
        <dbReference type="Rhea" id="RHEA:24902"/>
        <dbReference type="ChEBI" id="CHEBI:15377"/>
        <dbReference type="ChEBI" id="CHEBI:15378"/>
        <dbReference type="ChEBI" id="CHEBI:58754"/>
        <dbReference type="ChEBI" id="CHEBI:58805"/>
        <dbReference type="EC" id="3.1.4.52"/>
    </reaction>
    <physiologicalReaction direction="left-to-right" evidence="1">
        <dbReference type="Rhea" id="RHEA:24903"/>
    </physiologicalReaction>
</comment>
<feature type="domain" description="EAL" evidence="6">
    <location>
        <begin position="885"/>
        <end position="1139"/>
    </location>
</feature>
<evidence type="ECO:0000259" key="7">
    <source>
        <dbReference type="PROSITE" id="PS50887"/>
    </source>
</evidence>
<dbReference type="SUPFAM" id="SSF55785">
    <property type="entry name" value="PYP-like sensor domain (PAS domain)"/>
    <property type="match status" value="1"/>
</dbReference>